<keyword evidence="5" id="KW-1185">Reference proteome</keyword>
<dbReference type="Proteomes" id="UP001489509">
    <property type="component" value="Unassembled WGS sequence"/>
</dbReference>
<dbReference type="PANTHER" id="PTHR34135">
    <property type="entry name" value="LYSOZYME"/>
    <property type="match status" value="1"/>
</dbReference>
<dbReference type="InterPro" id="IPR018077">
    <property type="entry name" value="Glyco_hydro_fam25_subgr"/>
</dbReference>
<proteinExistence type="inferred from homology"/>
<dbReference type="RefSeq" id="WP_349219357.1">
    <property type="nucleotide sequence ID" value="NZ_JBBMFD010000010.1"/>
</dbReference>
<protein>
    <submittedName>
        <fullName evidence="4">GH25 family lysozyme</fullName>
    </submittedName>
</protein>
<evidence type="ECO:0000313" key="4">
    <source>
        <dbReference type="EMBL" id="MEQ2440665.1"/>
    </source>
</evidence>
<evidence type="ECO:0000256" key="2">
    <source>
        <dbReference type="ARBA" id="ARBA00022801"/>
    </source>
</evidence>
<name>A0ABV1E037_9FIRM</name>
<dbReference type="EMBL" id="JBBMFD010000010">
    <property type="protein sequence ID" value="MEQ2440665.1"/>
    <property type="molecule type" value="Genomic_DNA"/>
</dbReference>
<sequence length="247" mass="27755">MRKAVFTAAVSAAVLLAAGVACLLLWQEGIFLPNRPSKEQFPVRGVDVSAHQGEIDWPVLAGQDLSFAFVKATEGSSFTDAQFAENWVEARSSGLRVGAYHFFSFDSSGESQAAHFIKTVPKREGDLPPVVDVEFYGDKEQNPPSREEVEARLVPLLIRLTEHYGVKPILYSTGKAYKRYLAGGYEEYDIWIRDVFFTPSLPDGREYAFWQYTDKGRLPGYQGDEKCIDLNVFCGTEEEFRRYGAQP</sequence>
<dbReference type="SMART" id="SM00641">
    <property type="entry name" value="Glyco_25"/>
    <property type="match status" value="1"/>
</dbReference>
<dbReference type="Gene3D" id="3.20.20.80">
    <property type="entry name" value="Glycosidases"/>
    <property type="match status" value="1"/>
</dbReference>
<dbReference type="InterPro" id="IPR002053">
    <property type="entry name" value="Glyco_hydro_25"/>
</dbReference>
<evidence type="ECO:0000256" key="1">
    <source>
        <dbReference type="ARBA" id="ARBA00010646"/>
    </source>
</evidence>
<evidence type="ECO:0000256" key="3">
    <source>
        <dbReference type="ARBA" id="ARBA00023295"/>
    </source>
</evidence>
<dbReference type="CDD" id="cd06413">
    <property type="entry name" value="GH25_muramidase_1"/>
    <property type="match status" value="1"/>
</dbReference>
<dbReference type="InterPro" id="IPR017853">
    <property type="entry name" value="GH"/>
</dbReference>
<reference evidence="4 5" key="1">
    <citation type="submission" date="2024-03" db="EMBL/GenBank/DDBJ databases">
        <title>Human intestinal bacterial collection.</title>
        <authorList>
            <person name="Pauvert C."/>
            <person name="Hitch T.C.A."/>
            <person name="Clavel T."/>
        </authorList>
    </citation>
    <scope>NUCLEOTIDE SEQUENCE [LARGE SCALE GENOMIC DNA]</scope>
    <source>
        <strain evidence="4 5">CLA-JM-H44</strain>
    </source>
</reference>
<comment type="caution">
    <text evidence="4">The sequence shown here is derived from an EMBL/GenBank/DDBJ whole genome shotgun (WGS) entry which is preliminary data.</text>
</comment>
<gene>
    <name evidence="4" type="ORF">WMO26_07485</name>
</gene>
<dbReference type="SUPFAM" id="SSF51445">
    <property type="entry name" value="(Trans)glycosidases"/>
    <property type="match status" value="1"/>
</dbReference>
<dbReference type="Pfam" id="PF01183">
    <property type="entry name" value="Glyco_hydro_25"/>
    <property type="match status" value="1"/>
</dbReference>
<keyword evidence="3" id="KW-0326">Glycosidase</keyword>
<accession>A0ABV1E037</accession>
<evidence type="ECO:0000313" key="5">
    <source>
        <dbReference type="Proteomes" id="UP001489509"/>
    </source>
</evidence>
<dbReference type="PROSITE" id="PS51904">
    <property type="entry name" value="GLYCOSYL_HYDROL_F25_2"/>
    <property type="match status" value="1"/>
</dbReference>
<dbReference type="PROSITE" id="PS51257">
    <property type="entry name" value="PROKAR_LIPOPROTEIN"/>
    <property type="match status" value="1"/>
</dbReference>
<keyword evidence="2" id="KW-0378">Hydrolase</keyword>
<comment type="similarity">
    <text evidence="1">Belongs to the glycosyl hydrolase 25 family.</text>
</comment>
<organism evidence="4 5">
    <name type="scientific">Solibaculum intestinale</name>
    <dbReference type="NCBI Taxonomy" id="3133165"/>
    <lineage>
        <taxon>Bacteria</taxon>
        <taxon>Bacillati</taxon>
        <taxon>Bacillota</taxon>
        <taxon>Clostridia</taxon>
        <taxon>Eubacteriales</taxon>
        <taxon>Oscillospiraceae</taxon>
        <taxon>Solibaculum</taxon>
    </lineage>
</organism>
<dbReference type="PANTHER" id="PTHR34135:SF2">
    <property type="entry name" value="LYSOZYME"/>
    <property type="match status" value="1"/>
</dbReference>